<dbReference type="GO" id="GO:0006281">
    <property type="term" value="P:DNA repair"/>
    <property type="evidence" value="ECO:0007669"/>
    <property type="project" value="TreeGrafter"/>
</dbReference>
<evidence type="ECO:0000313" key="7">
    <source>
        <dbReference type="EMBL" id="CAD8448519.1"/>
    </source>
</evidence>
<dbReference type="PANTHER" id="PTHR46622">
    <property type="entry name" value="DNA-DEPENDENT METALLOPROTEASE WSS1"/>
    <property type="match status" value="1"/>
</dbReference>
<dbReference type="Gene3D" id="4.10.1060.10">
    <property type="entry name" value="Zinc finger, RanBP2-type"/>
    <property type="match status" value="2"/>
</dbReference>
<sequence length="324" mass="35609">MEIDDNVQFEQHLEEAEKDFEDNKTEDSIEVPDIHIGIRVSESDILRQMENQTVANPGVLLSQKGEEKVESKKKGKKTSLKELIAQIGGTPAPIAANTTLDSAGLRNHPDGRREEMPSDSSFHDSLFDQAKPPSSHPKSPKPRLPTPIYTPIHCSSPDPIQFSNSTPIYTPKATPVHISKAHPKRRPSPGISAGSSQNREGNDKAPDSWICPACTFENTSYVIRCSMCGTSPNPTSQGEVSGEIHLKPKEKEFDAKGENFWECSMCTLHNKLDFKVCNACETPRVQDKPLLEESESSKGPSNSTQEGNESVGSEPLGLDNIMFD</sequence>
<evidence type="ECO:0000256" key="2">
    <source>
        <dbReference type="ARBA" id="ARBA00022771"/>
    </source>
</evidence>
<feature type="domain" description="RanBP2-type" evidence="6">
    <location>
        <begin position="199"/>
        <end position="234"/>
    </location>
</feature>
<dbReference type="SUPFAM" id="SSF90209">
    <property type="entry name" value="Ran binding protein zinc finger-like"/>
    <property type="match status" value="2"/>
</dbReference>
<keyword evidence="1" id="KW-0479">Metal-binding</keyword>
<protein>
    <recommendedName>
        <fullName evidence="6">RanBP2-type domain-containing protein</fullName>
    </recommendedName>
</protein>
<proteinExistence type="predicted"/>
<dbReference type="Pfam" id="PF00641">
    <property type="entry name" value="Zn_ribbon_RanBP"/>
    <property type="match status" value="2"/>
</dbReference>
<gene>
    <name evidence="7" type="ORF">LAMO00422_LOCUS9574</name>
</gene>
<evidence type="ECO:0000256" key="3">
    <source>
        <dbReference type="ARBA" id="ARBA00022833"/>
    </source>
</evidence>
<keyword evidence="3" id="KW-0862">Zinc</keyword>
<dbReference type="GO" id="GO:0008270">
    <property type="term" value="F:zinc ion binding"/>
    <property type="evidence" value="ECO:0007669"/>
    <property type="project" value="UniProtKB-KW"/>
</dbReference>
<evidence type="ECO:0000256" key="4">
    <source>
        <dbReference type="PROSITE-ProRule" id="PRU00322"/>
    </source>
</evidence>
<keyword evidence="2 4" id="KW-0863">Zinc-finger</keyword>
<dbReference type="GO" id="GO:0008237">
    <property type="term" value="F:metallopeptidase activity"/>
    <property type="evidence" value="ECO:0007669"/>
    <property type="project" value="TreeGrafter"/>
</dbReference>
<dbReference type="InterPro" id="IPR001876">
    <property type="entry name" value="Znf_RanBP2"/>
</dbReference>
<feature type="compositionally biased region" description="Basic and acidic residues" evidence="5">
    <location>
        <begin position="107"/>
        <end position="126"/>
    </location>
</feature>
<dbReference type="SMART" id="SM00547">
    <property type="entry name" value="ZnF_RBZ"/>
    <property type="match status" value="2"/>
</dbReference>
<dbReference type="InterPro" id="IPR036443">
    <property type="entry name" value="Znf_RanBP2_sf"/>
</dbReference>
<dbReference type="PANTHER" id="PTHR46622:SF1">
    <property type="entry name" value="DNA-DEPENDENT METALLOPROTEASE WSS1"/>
    <property type="match status" value="1"/>
</dbReference>
<dbReference type="AlphaFoldDB" id="A0A7S0DAB9"/>
<dbReference type="PROSITE" id="PS01358">
    <property type="entry name" value="ZF_RANBP2_1"/>
    <property type="match status" value="2"/>
</dbReference>
<accession>A0A7S0DAB9</accession>
<evidence type="ECO:0000256" key="1">
    <source>
        <dbReference type="ARBA" id="ARBA00022723"/>
    </source>
</evidence>
<dbReference type="InterPro" id="IPR053000">
    <property type="entry name" value="WSS1-like_metalloprotease"/>
</dbReference>
<dbReference type="PROSITE" id="PS50199">
    <property type="entry name" value="ZF_RANBP2_2"/>
    <property type="match status" value="2"/>
</dbReference>
<feature type="region of interest" description="Disordered" evidence="5">
    <location>
        <begin position="161"/>
        <end position="204"/>
    </location>
</feature>
<reference evidence="7" key="1">
    <citation type="submission" date="2021-01" db="EMBL/GenBank/DDBJ databases">
        <authorList>
            <person name="Corre E."/>
            <person name="Pelletier E."/>
            <person name="Niang G."/>
            <person name="Scheremetjew M."/>
            <person name="Finn R."/>
            <person name="Kale V."/>
            <person name="Holt S."/>
            <person name="Cochrane G."/>
            <person name="Meng A."/>
            <person name="Brown T."/>
            <person name="Cohen L."/>
        </authorList>
    </citation>
    <scope>NUCLEOTIDE SEQUENCE</scope>
    <source>
        <strain evidence="7">CCMP2058</strain>
    </source>
</reference>
<organism evidence="7">
    <name type="scientific">Amorphochlora amoebiformis</name>
    <dbReference type="NCBI Taxonomy" id="1561963"/>
    <lineage>
        <taxon>Eukaryota</taxon>
        <taxon>Sar</taxon>
        <taxon>Rhizaria</taxon>
        <taxon>Cercozoa</taxon>
        <taxon>Chlorarachniophyceae</taxon>
        <taxon>Amorphochlora</taxon>
    </lineage>
</organism>
<feature type="domain" description="RanBP2-type" evidence="6">
    <location>
        <begin position="257"/>
        <end position="286"/>
    </location>
</feature>
<dbReference type="GO" id="GO:0005634">
    <property type="term" value="C:nucleus"/>
    <property type="evidence" value="ECO:0007669"/>
    <property type="project" value="TreeGrafter"/>
</dbReference>
<feature type="region of interest" description="Disordered" evidence="5">
    <location>
        <begin position="288"/>
        <end position="324"/>
    </location>
</feature>
<dbReference type="EMBL" id="HBEM01013916">
    <property type="protein sequence ID" value="CAD8448519.1"/>
    <property type="molecule type" value="Transcribed_RNA"/>
</dbReference>
<evidence type="ECO:0000259" key="6">
    <source>
        <dbReference type="PROSITE" id="PS50199"/>
    </source>
</evidence>
<name>A0A7S0DAB9_9EUKA</name>
<evidence type="ECO:0000256" key="5">
    <source>
        <dbReference type="SAM" id="MobiDB-lite"/>
    </source>
</evidence>
<feature type="region of interest" description="Disordered" evidence="5">
    <location>
        <begin position="88"/>
        <end position="146"/>
    </location>
</feature>
<feature type="compositionally biased region" description="Polar residues" evidence="5">
    <location>
        <begin position="297"/>
        <end position="311"/>
    </location>
</feature>